<dbReference type="PROSITE" id="PS00801">
    <property type="entry name" value="TRANSKETOLASE_1"/>
    <property type="match status" value="1"/>
</dbReference>
<name>A0A0J9ELN6_9FIRM</name>
<comment type="similarity">
    <text evidence="2">Belongs to the transketolase family.</text>
</comment>
<evidence type="ECO:0000259" key="6">
    <source>
        <dbReference type="Pfam" id="PF00456"/>
    </source>
</evidence>
<dbReference type="SUPFAM" id="SSF52518">
    <property type="entry name" value="Thiamin diphosphate-binding fold (THDP-binding)"/>
    <property type="match status" value="1"/>
</dbReference>
<organism evidence="7 8">
    <name type="scientific">[Clostridium] citroniae WAL-19142</name>
    <dbReference type="NCBI Taxonomy" id="742734"/>
    <lineage>
        <taxon>Bacteria</taxon>
        <taxon>Bacillati</taxon>
        <taxon>Bacillota</taxon>
        <taxon>Clostridia</taxon>
        <taxon>Lachnospirales</taxon>
        <taxon>Lachnospiraceae</taxon>
        <taxon>Enterocloster</taxon>
    </lineage>
</organism>
<dbReference type="PANTHER" id="PTHR47514:SF1">
    <property type="entry name" value="TRANSKETOLASE N-TERMINAL SECTION-RELATED"/>
    <property type="match status" value="1"/>
</dbReference>
<dbReference type="GO" id="GO:0016740">
    <property type="term" value="F:transferase activity"/>
    <property type="evidence" value="ECO:0007669"/>
    <property type="project" value="UniProtKB-KW"/>
</dbReference>
<evidence type="ECO:0000256" key="2">
    <source>
        <dbReference type="ARBA" id="ARBA00007131"/>
    </source>
</evidence>
<dbReference type="Pfam" id="PF00456">
    <property type="entry name" value="Transketolase_N"/>
    <property type="match status" value="1"/>
</dbReference>
<evidence type="ECO:0000256" key="3">
    <source>
        <dbReference type="ARBA" id="ARBA00022679"/>
    </source>
</evidence>
<feature type="domain" description="Transketolase N-terminal" evidence="6">
    <location>
        <begin position="10"/>
        <end position="264"/>
    </location>
</feature>
<dbReference type="Gene3D" id="3.40.50.970">
    <property type="match status" value="1"/>
</dbReference>
<sequence length="275" mass="30136">MKQEVKDICVQIRKDIINMVYDAGSGHPGGSLSGVEIMAALYFTDLFRCDTMNPDWKERDRFVLSKGHASPLIYSVLCRKGFFREEELKTFRKMGTILQGHPHRQQVPGLDSSGGSLGQGLSIANGMALGYRMQGIEGRCYCLLGDGEIQEGQVWEAAMTAAQQKLDHVCAIVDNNHVQLDGMTADVCCVEPVADKWRSFGWNVITVDGHDLDALYEAYRSAGETKGRPTVLVAETIKGKGVSFMEGQAGWHGAVPNEEQYKQAMTEIEGGGKVG</sequence>
<dbReference type="GO" id="GO:0046872">
    <property type="term" value="F:metal ion binding"/>
    <property type="evidence" value="ECO:0007669"/>
    <property type="project" value="UniProtKB-KW"/>
</dbReference>
<comment type="cofactor">
    <cofactor evidence="1">
        <name>thiamine diphosphate</name>
        <dbReference type="ChEBI" id="CHEBI:58937"/>
    </cofactor>
</comment>
<dbReference type="AlphaFoldDB" id="A0A0J9ELN6"/>
<accession>A0A0J9ELN6</accession>
<evidence type="ECO:0000256" key="4">
    <source>
        <dbReference type="ARBA" id="ARBA00022723"/>
    </source>
</evidence>
<protein>
    <recommendedName>
        <fullName evidence="6">Transketolase N-terminal domain-containing protein</fullName>
    </recommendedName>
</protein>
<dbReference type="InterPro" id="IPR005474">
    <property type="entry name" value="Transketolase_N"/>
</dbReference>
<dbReference type="InterPro" id="IPR049557">
    <property type="entry name" value="Transketolase_CS"/>
</dbReference>
<evidence type="ECO:0000256" key="1">
    <source>
        <dbReference type="ARBA" id="ARBA00001964"/>
    </source>
</evidence>
<dbReference type="PANTHER" id="PTHR47514">
    <property type="entry name" value="TRANSKETOLASE N-TERMINAL SECTION-RELATED"/>
    <property type="match status" value="1"/>
</dbReference>
<comment type="caution">
    <text evidence="7">The sequence shown here is derived from an EMBL/GenBank/DDBJ whole genome shotgun (WGS) entry which is preliminary data.</text>
</comment>
<dbReference type="EMBL" id="ADLK01000029">
    <property type="protein sequence ID" value="KMW16525.1"/>
    <property type="molecule type" value="Genomic_DNA"/>
</dbReference>
<dbReference type="Proteomes" id="UP000037392">
    <property type="component" value="Unassembled WGS sequence"/>
</dbReference>
<evidence type="ECO:0000313" key="7">
    <source>
        <dbReference type="EMBL" id="KMW16525.1"/>
    </source>
</evidence>
<reference evidence="7 8" key="1">
    <citation type="submission" date="2011-04" db="EMBL/GenBank/DDBJ databases">
        <title>The Genome Sequence of Clostridium citroniae WAL-19142.</title>
        <authorList>
            <consortium name="The Broad Institute Genome Sequencing Platform"/>
            <person name="Earl A."/>
            <person name="Ward D."/>
            <person name="Feldgarden M."/>
            <person name="Gevers D."/>
            <person name="Warren Y.A."/>
            <person name="Tyrrell K.L."/>
            <person name="Citron D.M."/>
            <person name="Goldstein E.J."/>
            <person name="Daigneault M."/>
            <person name="Allen-Vercoe E."/>
            <person name="Young S.K."/>
            <person name="Zeng Q."/>
            <person name="Gargeya S."/>
            <person name="Fitzgerald M."/>
            <person name="Haas B."/>
            <person name="Abouelleil A."/>
            <person name="Alvarado L."/>
            <person name="Arachchi H.M."/>
            <person name="Berlin A."/>
            <person name="Brown A."/>
            <person name="Chapman S.B."/>
            <person name="Chen Z."/>
            <person name="Dunbar C."/>
            <person name="Freedman E."/>
            <person name="Gearin G."/>
            <person name="Gellesch M."/>
            <person name="Goldberg J."/>
            <person name="Griggs A."/>
            <person name="Gujja S."/>
            <person name="Heilman E.R."/>
            <person name="Heiman D."/>
            <person name="Howarth C."/>
            <person name="Larson L."/>
            <person name="Lui A."/>
            <person name="MacDonald P.J."/>
            <person name="Mehta T."/>
            <person name="Montmayeur A."/>
            <person name="Murphy C."/>
            <person name="Neiman D."/>
            <person name="Pearson M."/>
            <person name="Priest M."/>
            <person name="Roberts A."/>
            <person name="Saif S."/>
            <person name="Shea T."/>
            <person name="Shenoy N."/>
            <person name="Sisk P."/>
            <person name="Stolte C."/>
            <person name="Sykes S."/>
            <person name="White J."/>
            <person name="Yandava C."/>
            <person name="Wortman J."/>
            <person name="Nusbaum C."/>
            <person name="Birren B."/>
        </authorList>
    </citation>
    <scope>NUCLEOTIDE SEQUENCE [LARGE SCALE GENOMIC DNA]</scope>
    <source>
        <strain evidence="7 8">WAL-19142</strain>
    </source>
</reference>
<keyword evidence="5" id="KW-0786">Thiamine pyrophosphate</keyword>
<evidence type="ECO:0000256" key="5">
    <source>
        <dbReference type="ARBA" id="ARBA00023052"/>
    </source>
</evidence>
<keyword evidence="4" id="KW-0479">Metal-binding</keyword>
<dbReference type="InterPro" id="IPR029061">
    <property type="entry name" value="THDP-binding"/>
</dbReference>
<gene>
    <name evidence="7" type="ORF">HMPREF9470_04025</name>
</gene>
<proteinExistence type="inferred from homology"/>
<dbReference type="CDD" id="cd02012">
    <property type="entry name" value="TPP_TK"/>
    <property type="match status" value="1"/>
</dbReference>
<keyword evidence="3" id="KW-0808">Transferase</keyword>
<evidence type="ECO:0000313" key="8">
    <source>
        <dbReference type="Proteomes" id="UP000037392"/>
    </source>
</evidence>
<dbReference type="PATRIC" id="fig|742734.4.peg.4312"/>